<dbReference type="Gene3D" id="3.40.50.2000">
    <property type="entry name" value="Glycogen Phosphorylase B"/>
    <property type="match status" value="2"/>
</dbReference>
<reference evidence="3 4" key="1">
    <citation type="journal article" date="2013" name="J. Microbiol.">
        <title>Mucilaginibacter ginsenosidivorax sp. nov., with ginsenoside converting activity isolated from sediment.</title>
        <authorList>
            <person name="Kim J.K."/>
            <person name="Choi T.E."/>
            <person name="Liu Q.M."/>
            <person name="Park H.Y."/>
            <person name="Yi T.H."/>
            <person name="Yoon M.H."/>
            <person name="Kim S.C."/>
            <person name="Im W.T."/>
        </authorList>
    </citation>
    <scope>NUCLEOTIDE SEQUENCE [LARGE SCALE GENOMIC DNA]</scope>
    <source>
        <strain evidence="3 4">KHI28</strain>
    </source>
</reference>
<accession>A0A5B8W580</accession>
<dbReference type="GO" id="GO:0016757">
    <property type="term" value="F:glycosyltransferase activity"/>
    <property type="evidence" value="ECO:0007669"/>
    <property type="project" value="InterPro"/>
</dbReference>
<evidence type="ECO:0000313" key="3">
    <source>
        <dbReference type="EMBL" id="QEC79034.1"/>
    </source>
</evidence>
<dbReference type="RefSeq" id="WP_147058234.1">
    <property type="nucleotide sequence ID" value="NZ_CP042437.1"/>
</dbReference>
<feature type="domain" description="Glycosyl transferase family 1" evidence="2">
    <location>
        <begin position="242"/>
        <end position="335"/>
    </location>
</feature>
<organism evidence="3 4">
    <name type="scientific">Mucilaginibacter ginsenosidivorax</name>
    <dbReference type="NCBI Taxonomy" id="862126"/>
    <lineage>
        <taxon>Bacteria</taxon>
        <taxon>Pseudomonadati</taxon>
        <taxon>Bacteroidota</taxon>
        <taxon>Sphingobacteriia</taxon>
        <taxon>Sphingobacteriales</taxon>
        <taxon>Sphingobacteriaceae</taxon>
        <taxon>Mucilaginibacter</taxon>
    </lineage>
</organism>
<dbReference type="OrthoDB" id="9792322at2"/>
<dbReference type="PANTHER" id="PTHR46401">
    <property type="entry name" value="GLYCOSYLTRANSFERASE WBBK-RELATED"/>
    <property type="match status" value="1"/>
</dbReference>
<keyword evidence="4" id="KW-1185">Reference proteome</keyword>
<protein>
    <submittedName>
        <fullName evidence="3">Glycosyltransferase</fullName>
    </submittedName>
</protein>
<evidence type="ECO:0000256" key="1">
    <source>
        <dbReference type="ARBA" id="ARBA00022679"/>
    </source>
</evidence>
<proteinExistence type="predicted"/>
<keyword evidence="1 3" id="KW-0808">Transferase</keyword>
<dbReference type="GO" id="GO:0009103">
    <property type="term" value="P:lipopolysaccharide biosynthetic process"/>
    <property type="evidence" value="ECO:0007669"/>
    <property type="project" value="TreeGrafter"/>
</dbReference>
<evidence type="ECO:0000313" key="4">
    <source>
        <dbReference type="Proteomes" id="UP000321362"/>
    </source>
</evidence>
<dbReference type="PANTHER" id="PTHR46401:SF2">
    <property type="entry name" value="GLYCOSYLTRANSFERASE WBBK-RELATED"/>
    <property type="match status" value="1"/>
</dbReference>
<evidence type="ECO:0000259" key="2">
    <source>
        <dbReference type="Pfam" id="PF00534"/>
    </source>
</evidence>
<dbReference type="AlphaFoldDB" id="A0A5B8W580"/>
<sequence>MELIYISGLYMPASGGAEISMYTLIKTLSLKGFIFHVITKHIQNDDCRFDKKHKNIIVYRVNKKDEIEGVFKKINLTSPVKAVLTQNSWSEIAIKICQKYNCPSIYFLRAPFGELDISKTGEYNCDFIIANSIATRNYIIEKFKRHDALIIPPLINPNDYLVSSNSKEYITMVNPIQMKGGDIFKQIALALPDRKFLAVKGWSHLMHNDNWNLKLLEDLSSGMGIINDPVFDITRFDKVSNVTLQESTENMREIYSRTKLLIVPSITPEGGPRVALEAMMNGIPVIGSNSGNMALTIGSGGIIIKDTFNIDSWVEAICKFDNKVFYNDLSENAKSKTKINIEAELVEFENVLKIIHGKN</sequence>
<dbReference type="InterPro" id="IPR001296">
    <property type="entry name" value="Glyco_trans_1"/>
</dbReference>
<dbReference type="Pfam" id="PF00534">
    <property type="entry name" value="Glycos_transf_1"/>
    <property type="match status" value="1"/>
</dbReference>
<gene>
    <name evidence="3" type="ORF">FSB76_24925</name>
</gene>
<dbReference type="Proteomes" id="UP000321362">
    <property type="component" value="Chromosome"/>
</dbReference>
<dbReference type="KEGG" id="mgk:FSB76_24925"/>
<dbReference type="EMBL" id="CP042437">
    <property type="protein sequence ID" value="QEC79034.1"/>
    <property type="molecule type" value="Genomic_DNA"/>
</dbReference>
<name>A0A5B8W580_9SPHI</name>
<dbReference type="SUPFAM" id="SSF53756">
    <property type="entry name" value="UDP-Glycosyltransferase/glycogen phosphorylase"/>
    <property type="match status" value="1"/>
</dbReference>